<organism evidence="2 3">
    <name type="scientific">Pseudonocardia yunnanensis</name>
    <dbReference type="NCBI Taxonomy" id="58107"/>
    <lineage>
        <taxon>Bacteria</taxon>
        <taxon>Bacillati</taxon>
        <taxon>Actinomycetota</taxon>
        <taxon>Actinomycetes</taxon>
        <taxon>Pseudonocardiales</taxon>
        <taxon>Pseudonocardiaceae</taxon>
        <taxon>Pseudonocardia</taxon>
    </lineage>
</organism>
<dbReference type="Pfam" id="PF05685">
    <property type="entry name" value="Uma2"/>
    <property type="match status" value="1"/>
</dbReference>
<keyword evidence="2" id="KW-0255">Endonuclease</keyword>
<gene>
    <name evidence="2" type="ORF">ACFSJD_24305</name>
</gene>
<name>A0ABW4F324_9PSEU</name>
<feature type="domain" description="Putative restriction endonuclease" evidence="1">
    <location>
        <begin position="22"/>
        <end position="159"/>
    </location>
</feature>
<evidence type="ECO:0000313" key="2">
    <source>
        <dbReference type="EMBL" id="MFD1520640.1"/>
    </source>
</evidence>
<dbReference type="RefSeq" id="WP_344730337.1">
    <property type="nucleotide sequence ID" value="NZ_BAAAUS010000066.1"/>
</dbReference>
<dbReference type="GO" id="GO:0004519">
    <property type="term" value="F:endonuclease activity"/>
    <property type="evidence" value="ECO:0007669"/>
    <property type="project" value="UniProtKB-KW"/>
</dbReference>
<dbReference type="SUPFAM" id="SSF52980">
    <property type="entry name" value="Restriction endonuclease-like"/>
    <property type="match status" value="1"/>
</dbReference>
<evidence type="ECO:0000313" key="3">
    <source>
        <dbReference type="Proteomes" id="UP001597114"/>
    </source>
</evidence>
<proteinExistence type="predicted"/>
<dbReference type="EMBL" id="JBHUCO010000026">
    <property type="protein sequence ID" value="MFD1520640.1"/>
    <property type="molecule type" value="Genomic_DNA"/>
</dbReference>
<keyword evidence="2" id="KW-0540">Nuclease</keyword>
<reference evidence="3" key="1">
    <citation type="journal article" date="2019" name="Int. J. Syst. Evol. Microbiol.">
        <title>The Global Catalogue of Microorganisms (GCM) 10K type strain sequencing project: providing services to taxonomists for standard genome sequencing and annotation.</title>
        <authorList>
            <consortium name="The Broad Institute Genomics Platform"/>
            <consortium name="The Broad Institute Genome Sequencing Center for Infectious Disease"/>
            <person name="Wu L."/>
            <person name="Ma J."/>
        </authorList>
    </citation>
    <scope>NUCLEOTIDE SEQUENCE [LARGE SCALE GENOMIC DNA]</scope>
    <source>
        <strain evidence="3">CCM 7043</strain>
    </source>
</reference>
<dbReference type="InterPro" id="IPR008538">
    <property type="entry name" value="Uma2"/>
</dbReference>
<evidence type="ECO:0000259" key="1">
    <source>
        <dbReference type="Pfam" id="PF05685"/>
    </source>
</evidence>
<keyword evidence="2" id="KW-0378">Hydrolase</keyword>
<comment type="caution">
    <text evidence="2">The sequence shown here is derived from an EMBL/GenBank/DDBJ whole genome shotgun (WGS) entry which is preliminary data.</text>
</comment>
<sequence>MRVLMLDAPKAMLDERRRLGLDRRDEMWDGLLHLVPLPDGPHQRFASEFFFVIAPLVEAADLVPLFGTGLFRSDDDYRVPDQLYCAAEHVSERGAERAELVVEIRSKDDETYDKIDFYGRIGVREMIVAHPHDRRVELFRALGGRLVPVQPGASGELTSEVLGIVLRTVDGKLEIAWSEGSATV</sequence>
<dbReference type="CDD" id="cd06260">
    <property type="entry name" value="DUF820-like"/>
    <property type="match status" value="1"/>
</dbReference>
<dbReference type="Proteomes" id="UP001597114">
    <property type="component" value="Unassembled WGS sequence"/>
</dbReference>
<keyword evidence="3" id="KW-1185">Reference proteome</keyword>
<protein>
    <submittedName>
        <fullName evidence="2">Uma2 family endonuclease</fullName>
    </submittedName>
</protein>
<dbReference type="InterPro" id="IPR011335">
    <property type="entry name" value="Restrct_endonuc-II-like"/>
</dbReference>
<accession>A0ABW4F324</accession>
<dbReference type="InterPro" id="IPR012296">
    <property type="entry name" value="Nuclease_put_TT1808"/>
</dbReference>
<dbReference type="Gene3D" id="3.90.1570.10">
    <property type="entry name" value="tt1808, chain A"/>
    <property type="match status" value="1"/>
</dbReference>